<dbReference type="Proteomes" id="UP001221898">
    <property type="component" value="Unassembled WGS sequence"/>
</dbReference>
<protein>
    <recommendedName>
        <fullName evidence="3">Reverse transcriptase domain-containing protein</fullName>
    </recommendedName>
</protein>
<reference evidence="1" key="1">
    <citation type="journal article" date="2023" name="Science">
        <title>Genome structures resolve the early diversification of teleost fishes.</title>
        <authorList>
            <person name="Parey E."/>
            <person name="Louis A."/>
            <person name="Montfort J."/>
            <person name="Bouchez O."/>
            <person name="Roques C."/>
            <person name="Iampietro C."/>
            <person name="Lluch J."/>
            <person name="Castinel A."/>
            <person name="Donnadieu C."/>
            <person name="Desvignes T."/>
            <person name="Floi Bucao C."/>
            <person name="Jouanno E."/>
            <person name="Wen M."/>
            <person name="Mejri S."/>
            <person name="Dirks R."/>
            <person name="Jansen H."/>
            <person name="Henkel C."/>
            <person name="Chen W.J."/>
            <person name="Zahm M."/>
            <person name="Cabau C."/>
            <person name="Klopp C."/>
            <person name="Thompson A.W."/>
            <person name="Robinson-Rechavi M."/>
            <person name="Braasch I."/>
            <person name="Lecointre G."/>
            <person name="Bobe J."/>
            <person name="Postlethwait J.H."/>
            <person name="Berthelot C."/>
            <person name="Roest Crollius H."/>
            <person name="Guiguen Y."/>
        </authorList>
    </citation>
    <scope>NUCLEOTIDE SEQUENCE</scope>
    <source>
        <strain evidence="1">NC1722</strain>
    </source>
</reference>
<dbReference type="AlphaFoldDB" id="A0AAD7R0Z2"/>
<evidence type="ECO:0000313" key="1">
    <source>
        <dbReference type="EMBL" id="KAJ8352984.1"/>
    </source>
</evidence>
<dbReference type="InterPro" id="IPR043502">
    <property type="entry name" value="DNA/RNA_pol_sf"/>
</dbReference>
<dbReference type="PANTHER" id="PTHR36688:SF1">
    <property type="entry name" value="ENDONUCLEASE_EXONUCLEASE_PHOSPHATASE DOMAIN-CONTAINING PROTEIN"/>
    <property type="match status" value="1"/>
</dbReference>
<accession>A0AAD7R0Z2</accession>
<comment type="caution">
    <text evidence="1">The sequence shown here is derived from an EMBL/GenBank/DDBJ whole genome shotgun (WGS) entry which is preliminary data.</text>
</comment>
<sequence>MERALLDVEPTPDNYTMFIQAVKKTACACIPRGCRKEYIAGLTEESLQLLESYETEFGNDPFSDTTSELGDALTESLGRERRKAWQDLIENINMTQNSKKAWSTIRKLNGDKITPPSVSDITPNQVGSQLVANGRRAETRRAKGEHHSTVIPGNQQNMSILTKPFTSEEFEAGLNTMKLGKAAGPDDILTEMITHLGPVAKQWSLNMYNTCLLTQRIPSIWRKAIITALLKPGKDPNLSKSYRPISLLCTTYKLFERLLLSRLSPQIDAELIKDQAGFRSGKSCTGQLLNLTQHIEDGYQKKLITGTAFVDLTVITKAERTKQAIDNRHLLHEHSAVRKRLGSRSSFLDTSETLETTPTDARTTEWQKQWNSLGSQAAQWKERGITPDECLATGHDQPWAVWKTLNRLRVGEGRCKASMKKWNITTSDACACGEPQTMEHLMNCTQAPQCTGDDLAEPTAAALACANHWKDEI</sequence>
<gene>
    <name evidence="1" type="ORF">AAFF_G00124780</name>
</gene>
<evidence type="ECO:0000313" key="2">
    <source>
        <dbReference type="Proteomes" id="UP001221898"/>
    </source>
</evidence>
<evidence type="ECO:0008006" key="3">
    <source>
        <dbReference type="Google" id="ProtNLM"/>
    </source>
</evidence>
<dbReference type="SUPFAM" id="SSF56672">
    <property type="entry name" value="DNA/RNA polymerases"/>
    <property type="match status" value="1"/>
</dbReference>
<organism evidence="1 2">
    <name type="scientific">Aldrovandia affinis</name>
    <dbReference type="NCBI Taxonomy" id="143900"/>
    <lineage>
        <taxon>Eukaryota</taxon>
        <taxon>Metazoa</taxon>
        <taxon>Chordata</taxon>
        <taxon>Craniata</taxon>
        <taxon>Vertebrata</taxon>
        <taxon>Euteleostomi</taxon>
        <taxon>Actinopterygii</taxon>
        <taxon>Neopterygii</taxon>
        <taxon>Teleostei</taxon>
        <taxon>Notacanthiformes</taxon>
        <taxon>Halosauridae</taxon>
        <taxon>Aldrovandia</taxon>
    </lineage>
</organism>
<proteinExistence type="predicted"/>
<name>A0AAD7R0Z2_9TELE</name>
<dbReference type="EMBL" id="JAINUG010001875">
    <property type="protein sequence ID" value="KAJ8352984.1"/>
    <property type="molecule type" value="Genomic_DNA"/>
</dbReference>
<keyword evidence="2" id="KW-1185">Reference proteome</keyword>
<dbReference type="InterPro" id="IPR052560">
    <property type="entry name" value="RdDP_mobile_element"/>
</dbReference>
<dbReference type="PANTHER" id="PTHR36688">
    <property type="entry name" value="ENDO/EXONUCLEASE/PHOSPHATASE DOMAIN-CONTAINING PROTEIN"/>
    <property type="match status" value="1"/>
</dbReference>